<proteinExistence type="predicted"/>
<evidence type="ECO:0000256" key="1">
    <source>
        <dbReference type="SAM" id="SignalP"/>
    </source>
</evidence>
<keyword evidence="1" id="KW-0732">Signal</keyword>
<name>A0AB38T8B1_9HYPH</name>
<sequence length="161" mass="15781">MNLVIKTALAVFFVSIGFGSASSFAQDASCSCATPYQGSVSPIGSIHSAIGDVMVSQTTGYGAAKVGSTLDFGSRVVVGAKGAASVLVGGCSLEVSANSSLDVSRLGNNICLKLVGSEQTAAIQPSGGGAGFGPPEAIFTGALLTSGVLAATQDDDNGVSR</sequence>
<evidence type="ECO:0000313" key="3">
    <source>
        <dbReference type="Proteomes" id="UP001060070"/>
    </source>
</evidence>
<dbReference type="AlphaFoldDB" id="A0AB38T8B1"/>
<keyword evidence="3" id="KW-1185">Reference proteome</keyword>
<gene>
    <name evidence="2" type="ORF">LRP29_26580</name>
</gene>
<dbReference type="EMBL" id="CP088147">
    <property type="protein sequence ID" value="UTU51003.1"/>
    <property type="molecule type" value="Genomic_DNA"/>
</dbReference>
<reference evidence="2 3" key="1">
    <citation type="journal article" date="2022" name="Microbiol. Resour. Announc.">
        <title>Complete Genome Sequence of Mesorhizobium ciceri Strain R30, a Rhizobium Used as a Commercial Inoculant for Chickpea in Argentina.</title>
        <authorList>
            <person name="Foresto E."/>
            <person name="Revale S."/>
            <person name="Primo E."/>
            <person name="Nievas F."/>
            <person name="Carezzano E."/>
            <person name="Puente M."/>
            <person name="Alzari P."/>
            <person name="Mart M."/>
            <person name="Ben-Assaya M."/>
            <person name="Mornico D."/>
            <person name="Santoro M."/>
            <person name="Mart F."/>
            <person name="Giordano W."/>
            <person name="Bogino P."/>
        </authorList>
    </citation>
    <scope>NUCLEOTIDE SEQUENCE [LARGE SCALE GENOMIC DNA]</scope>
    <source>
        <strain evidence="2 3">R30</strain>
    </source>
</reference>
<dbReference type="RefSeq" id="WP_024503659.1">
    <property type="nucleotide sequence ID" value="NZ_CP088147.1"/>
</dbReference>
<accession>A0AB38T8B1</accession>
<organism evidence="2 3">
    <name type="scientific">Mesorhizobium ciceri</name>
    <dbReference type="NCBI Taxonomy" id="39645"/>
    <lineage>
        <taxon>Bacteria</taxon>
        <taxon>Pseudomonadati</taxon>
        <taxon>Pseudomonadota</taxon>
        <taxon>Alphaproteobacteria</taxon>
        <taxon>Hyphomicrobiales</taxon>
        <taxon>Phyllobacteriaceae</taxon>
        <taxon>Mesorhizobium</taxon>
    </lineage>
</organism>
<protein>
    <submittedName>
        <fullName evidence="2">Uncharacterized protein</fullName>
    </submittedName>
</protein>
<feature type="signal peptide" evidence="1">
    <location>
        <begin position="1"/>
        <end position="25"/>
    </location>
</feature>
<feature type="chain" id="PRO_5044324982" evidence="1">
    <location>
        <begin position="26"/>
        <end position="161"/>
    </location>
</feature>
<dbReference type="Proteomes" id="UP001060070">
    <property type="component" value="Chromosome"/>
</dbReference>
<evidence type="ECO:0000313" key="2">
    <source>
        <dbReference type="EMBL" id="UTU51003.1"/>
    </source>
</evidence>